<protein>
    <recommendedName>
        <fullName evidence="4">FAD-dependent oxidoreductase domain-containing protein 2</fullName>
    </recommendedName>
</protein>
<keyword evidence="3" id="KW-1185">Reference proteome</keyword>
<dbReference type="InterPro" id="IPR036188">
    <property type="entry name" value="FAD/NAD-bd_sf"/>
</dbReference>
<reference evidence="2 3" key="1">
    <citation type="submission" date="2024-02" db="EMBL/GenBank/DDBJ databases">
        <authorList>
            <person name="Daric V."/>
            <person name="Darras S."/>
        </authorList>
    </citation>
    <scope>NUCLEOTIDE SEQUENCE [LARGE SCALE GENOMIC DNA]</scope>
</reference>
<dbReference type="PANTHER" id="PTHR43539:SF23">
    <property type="entry name" value="FAD-DEPENDENT OXIDOREDUCTASE DOMAIN-CONTAINING PROTEIN 2"/>
    <property type="match status" value="1"/>
</dbReference>
<dbReference type="Pfam" id="PF13738">
    <property type="entry name" value="Pyr_redox_3"/>
    <property type="match status" value="1"/>
</dbReference>
<keyword evidence="1" id="KW-0560">Oxidoreductase</keyword>
<comment type="caution">
    <text evidence="2">The sequence shown here is derived from an EMBL/GenBank/DDBJ whole genome shotgun (WGS) entry which is preliminary data.</text>
</comment>
<dbReference type="InterPro" id="IPR050982">
    <property type="entry name" value="Auxin_biosynth/cation_transpt"/>
</dbReference>
<evidence type="ECO:0008006" key="4">
    <source>
        <dbReference type="Google" id="ProtNLM"/>
    </source>
</evidence>
<sequence length="657" mass="74679">MDNVLLLDMSGEKMYIAHLISMLCYILACNGSLSDGTVNTKNHEYCVIGAGPAGLQMGYFLERASRDYVIYEKGSSAGTFYKKYPIHRKLISINKRFTGKTNKEFNLRHDWNSLISDDESLKFTKYSKEFFPDADVLVKYLNDFATKLKLNVQYNTAVGGIKKISNGTLFHMSDQLSNQYSCKYLIIATGISKPNIPKFEGSELVQGYEDLSLDLDEYEGQSVLILGRGNSAFEVAQHIMPSTNVIHMLARSRVKLAWATHYVGDLRAVNNGLLDTYQLKSLDGIFEGDVEDLPVRRSDLDGRLYIDQPGDADIIPGGKNLEDLDNDATREGYDRIIRCLGFNFDDSIFHPNFTISRAGKGRRKKYPKISHFYGSTDYPNLYFAGTNTHSLDLRKSAGAFIHGYRYTARTLHRILEWVNHGIKWPHVHFTNLQDLTPHIIKRMSEGSDIYQMFGVLCDVVLYNKNKTEATYLEAFPCSLAPKIKTTSGHEADHAFMMIALEYGKNFSGPGKDPFNEERVTSIPSEAHRSNFLHPILYHYDRRITIADQVTRPKKWILPVPDRIHHVLEDFTTKFDGHETHILGVRRFIEMNTGQDLRFFFAEQCFMLALTTTSLPLGCRPQAKQPSSQLVATNPSLRAHLDKMPPHFLPFRVFPSDG</sequence>
<dbReference type="SUPFAM" id="SSF51905">
    <property type="entry name" value="FAD/NAD(P)-binding domain"/>
    <property type="match status" value="1"/>
</dbReference>
<proteinExistence type="predicted"/>
<organism evidence="2 3">
    <name type="scientific">Clavelina lepadiformis</name>
    <name type="common">Light-bulb sea squirt</name>
    <name type="synonym">Ascidia lepadiformis</name>
    <dbReference type="NCBI Taxonomy" id="159417"/>
    <lineage>
        <taxon>Eukaryota</taxon>
        <taxon>Metazoa</taxon>
        <taxon>Chordata</taxon>
        <taxon>Tunicata</taxon>
        <taxon>Ascidiacea</taxon>
        <taxon>Aplousobranchia</taxon>
        <taxon>Clavelinidae</taxon>
        <taxon>Clavelina</taxon>
    </lineage>
</organism>
<evidence type="ECO:0000256" key="1">
    <source>
        <dbReference type="ARBA" id="ARBA00023002"/>
    </source>
</evidence>
<evidence type="ECO:0000313" key="3">
    <source>
        <dbReference type="Proteomes" id="UP001642483"/>
    </source>
</evidence>
<dbReference type="Proteomes" id="UP001642483">
    <property type="component" value="Unassembled WGS sequence"/>
</dbReference>
<dbReference type="PANTHER" id="PTHR43539">
    <property type="entry name" value="FLAVIN-BINDING MONOOXYGENASE-LIKE PROTEIN (AFU_ORTHOLOGUE AFUA_4G09220)"/>
    <property type="match status" value="1"/>
</dbReference>
<name>A0ABP0EWJ4_CLALP</name>
<accession>A0ABP0EWJ4</accession>
<gene>
    <name evidence="2" type="ORF">CVLEPA_LOCUS836</name>
</gene>
<dbReference type="EMBL" id="CAWYQH010000001">
    <property type="protein sequence ID" value="CAK8671800.1"/>
    <property type="molecule type" value="Genomic_DNA"/>
</dbReference>
<dbReference type="Gene3D" id="3.50.50.60">
    <property type="entry name" value="FAD/NAD(P)-binding domain"/>
    <property type="match status" value="2"/>
</dbReference>
<dbReference type="PRINTS" id="PR00368">
    <property type="entry name" value="FADPNR"/>
</dbReference>
<evidence type="ECO:0000313" key="2">
    <source>
        <dbReference type="EMBL" id="CAK8671800.1"/>
    </source>
</evidence>